<evidence type="ECO:0000313" key="2">
    <source>
        <dbReference type="Proteomes" id="UP000553059"/>
    </source>
</evidence>
<dbReference type="Proteomes" id="UP000553059">
    <property type="component" value="Unassembled WGS sequence"/>
</dbReference>
<organism evidence="1 2">
    <name type="scientific">Desulfitobacterium dehalogenans</name>
    <dbReference type="NCBI Taxonomy" id="36854"/>
    <lineage>
        <taxon>Bacteria</taxon>
        <taxon>Bacillati</taxon>
        <taxon>Bacillota</taxon>
        <taxon>Clostridia</taxon>
        <taxon>Eubacteriales</taxon>
        <taxon>Desulfitobacteriaceae</taxon>
        <taxon>Desulfitobacterium</taxon>
    </lineage>
</organism>
<dbReference type="AlphaFoldDB" id="A0A7C7D5B4"/>
<sequence>MAEHSGFFPDVDGDRLYTTDFLAQWIASFIGNGVYNGDLVVSEGSHMQVIIPPGQAWINGFYYNNDSNLILPVANADGVLSRKDTVVLRWDINERNVTAQILTGTFSSSPIAPTIVRNAEQYDLKLAEISIAAGTTSITQAMIMDTRLNKSVCGIVTGFIEQADTTAIFNQFQSWFNQKSAEYEDDLSTSLKNFTDEFTTWFSDIQDILDENTAGNLLNLINDLAAEVETKETPAGAQAKVDVVADALAAHEADKVQHIGYATASGTNTYTASITGITSLSEGLSIKVKFTNANTGASMLNINSLGAKAIQKGNGNALSSGNIKAGQICHLVYTGSVFQLLGEGGEYGTAGPTQVLQGYTIGTETGIQNGQIPVKNPDLADSVLAVSKMAFNDWGDGKNYALMNGITNAYFGSNVGWIRTEEPDLVASNILAGKNIFGLTGTAIDGAGMKKFASGNVSVAGGTYGTVVISGLDFIPAFIAVCKNGGDEISFYNSGILNQRLREYYNPETNAIFNISAGTFSFSAYNEYTSQYHWFATN</sequence>
<comment type="caution">
    <text evidence="1">The sequence shown here is derived from an EMBL/GenBank/DDBJ whole genome shotgun (WGS) entry which is preliminary data.</text>
</comment>
<name>A0A7C7D5B4_9FIRM</name>
<dbReference type="EMBL" id="DUTF01000169">
    <property type="protein sequence ID" value="HHY26616.1"/>
    <property type="molecule type" value="Genomic_DNA"/>
</dbReference>
<gene>
    <name evidence="1" type="ORF">GX523_07685</name>
</gene>
<protein>
    <submittedName>
        <fullName evidence="1">Uncharacterized protein</fullName>
    </submittedName>
</protein>
<reference evidence="1 2" key="1">
    <citation type="journal article" date="2020" name="Biotechnol. Biofuels">
        <title>New insights from the biogas microbiome by comprehensive genome-resolved metagenomics of nearly 1600 species originating from multiple anaerobic digesters.</title>
        <authorList>
            <person name="Campanaro S."/>
            <person name="Treu L."/>
            <person name="Rodriguez-R L.M."/>
            <person name="Kovalovszki A."/>
            <person name="Ziels R.M."/>
            <person name="Maus I."/>
            <person name="Zhu X."/>
            <person name="Kougias P.G."/>
            <person name="Basile A."/>
            <person name="Luo G."/>
            <person name="Schluter A."/>
            <person name="Konstantinidis K.T."/>
            <person name="Angelidaki I."/>
        </authorList>
    </citation>
    <scope>NUCLEOTIDE SEQUENCE [LARGE SCALE GENOMIC DNA]</scope>
    <source>
        <strain evidence="1">AS05jafATM_4</strain>
    </source>
</reference>
<proteinExistence type="predicted"/>
<accession>A0A7C7D5B4</accession>
<evidence type="ECO:0000313" key="1">
    <source>
        <dbReference type="EMBL" id="HHY26616.1"/>
    </source>
</evidence>